<comment type="caution">
    <text evidence="3">The sequence shown here is derived from an EMBL/GenBank/DDBJ whole genome shotgun (WGS) entry which is preliminary data.</text>
</comment>
<dbReference type="PANTHER" id="PTHR47262:SF1">
    <property type="entry name" value="OS02G0132600 PROTEIN"/>
    <property type="match status" value="1"/>
</dbReference>
<dbReference type="Gene3D" id="1.25.40.10">
    <property type="entry name" value="Tetratricopeptide repeat domain"/>
    <property type="match status" value="3"/>
</dbReference>
<evidence type="ECO:0000256" key="2">
    <source>
        <dbReference type="PROSITE-ProRule" id="PRU00708"/>
    </source>
</evidence>
<dbReference type="InterPro" id="IPR002885">
    <property type="entry name" value="PPR_rpt"/>
</dbReference>
<dbReference type="NCBIfam" id="TIGR00756">
    <property type="entry name" value="PPR"/>
    <property type="match status" value="2"/>
</dbReference>
<keyword evidence="1" id="KW-0677">Repeat</keyword>
<dbReference type="PROSITE" id="PS51375">
    <property type="entry name" value="PPR"/>
    <property type="match status" value="2"/>
</dbReference>
<organism evidence="3">
    <name type="scientific">Brassica cretica</name>
    <name type="common">Mustard</name>
    <dbReference type="NCBI Taxonomy" id="69181"/>
    <lineage>
        <taxon>Eukaryota</taxon>
        <taxon>Viridiplantae</taxon>
        <taxon>Streptophyta</taxon>
        <taxon>Embryophyta</taxon>
        <taxon>Tracheophyta</taxon>
        <taxon>Spermatophyta</taxon>
        <taxon>Magnoliopsida</taxon>
        <taxon>eudicotyledons</taxon>
        <taxon>Gunneridae</taxon>
        <taxon>Pentapetalae</taxon>
        <taxon>rosids</taxon>
        <taxon>malvids</taxon>
        <taxon>Brassicales</taxon>
        <taxon>Brassicaceae</taxon>
        <taxon>Brassiceae</taxon>
        <taxon>Brassica</taxon>
    </lineage>
</organism>
<dbReference type="AlphaFoldDB" id="A0A8S9JQ41"/>
<name>A0A8S9JQ41_BRACR</name>
<evidence type="ECO:0000256" key="1">
    <source>
        <dbReference type="ARBA" id="ARBA00022737"/>
    </source>
</evidence>
<evidence type="ECO:0000313" key="3">
    <source>
        <dbReference type="EMBL" id="KAF2584214.1"/>
    </source>
</evidence>
<proteinExistence type="predicted"/>
<dbReference type="EMBL" id="QGKY02000246">
    <property type="protein sequence ID" value="KAF2584214.1"/>
    <property type="molecule type" value="Genomic_DNA"/>
</dbReference>
<dbReference type="InterPro" id="IPR011990">
    <property type="entry name" value="TPR-like_helical_dom_sf"/>
</dbReference>
<dbReference type="PANTHER" id="PTHR47262">
    <property type="entry name" value="OS02G0132600 PROTEIN"/>
    <property type="match status" value="1"/>
</dbReference>
<sequence length="504" mass="57326">MHNDKVELVDDVLKFNKLHQELITMPSSTCYEKLITYCWDSNEAVAMKLLWELRDSGEVEAVSNLIFSYASCIPNSSVRSILVEDAILKFNKLHEELDIVPSSTSYEKLVGYLCGSNEVATALDVVENMCEAGLEISENILHSLLDAIGQILEFDLVQRIHSIMSNKCVKPNSETFRRSINAMFAEPLGSVQFEGAYNMLGNLKNFNLAPNSSMYNSIMVGYFREKNVNKALMVLKEMKEADVKPDSVTFSYLINYCDQEEAIAEYYKEMKQAGIQASKHIYMSLIKAYASCKQFEKAKQVLLDQEVPTKDHNELKSILIHALASNGNITDALSIYEEMKEAGCHVDPKTIITLIDHADSNEELTTLAQLAHELNDSKYWIDGLFKIVVFAVRNNKSCSILDLLKETKNDLFKDDIALEYWLEELFRSIAETEPSDVKLGLDLLSFMKEELGLCPSRKCLDFLLHACVNAKDKQTALVIWKEYQFAELPYNVLNYLRQVLFCLF</sequence>
<feature type="repeat" description="PPR" evidence="2">
    <location>
        <begin position="211"/>
        <end position="245"/>
    </location>
</feature>
<feature type="repeat" description="PPR" evidence="2">
    <location>
        <begin position="312"/>
        <end position="346"/>
    </location>
</feature>
<protein>
    <recommendedName>
        <fullName evidence="4">Pentacotripeptide-repeat region of PRORP domain-containing protein</fullName>
    </recommendedName>
</protein>
<evidence type="ECO:0008006" key="4">
    <source>
        <dbReference type="Google" id="ProtNLM"/>
    </source>
</evidence>
<accession>A0A8S9JQ41</accession>
<dbReference type="Pfam" id="PF01535">
    <property type="entry name" value="PPR"/>
    <property type="match status" value="2"/>
</dbReference>
<dbReference type="Pfam" id="PF13041">
    <property type="entry name" value="PPR_2"/>
    <property type="match status" value="1"/>
</dbReference>
<reference evidence="3" key="1">
    <citation type="submission" date="2019-12" db="EMBL/GenBank/DDBJ databases">
        <title>Genome sequencing and annotation of Brassica cretica.</title>
        <authorList>
            <person name="Studholme D.J."/>
            <person name="Sarris P.F."/>
        </authorList>
    </citation>
    <scope>NUCLEOTIDE SEQUENCE</scope>
    <source>
        <strain evidence="3">PFS-102/07</strain>
        <tissue evidence="3">Leaf</tissue>
    </source>
</reference>
<gene>
    <name evidence="3" type="ORF">F2Q70_00034804</name>
</gene>